<reference evidence="1" key="1">
    <citation type="submission" date="2019-04" db="EMBL/GenBank/DDBJ databases">
        <title>Microbes associate with the intestines of laboratory mice.</title>
        <authorList>
            <person name="Navarre W."/>
            <person name="Wong E."/>
            <person name="Huang K."/>
            <person name="Tropini C."/>
            <person name="Ng K."/>
            <person name="Yu B."/>
        </authorList>
    </citation>
    <scope>NUCLEOTIDE SEQUENCE</scope>
    <source>
        <strain evidence="1">NM01_1-7b</strain>
    </source>
</reference>
<proteinExistence type="predicted"/>
<keyword evidence="2" id="KW-1185">Reference proteome</keyword>
<organism evidence="1 2">
    <name type="scientific">Petralouisia muris</name>
    <dbReference type="NCBI Taxonomy" id="3032872"/>
    <lineage>
        <taxon>Bacteria</taxon>
        <taxon>Bacillati</taxon>
        <taxon>Bacillota</taxon>
        <taxon>Clostridia</taxon>
        <taxon>Lachnospirales</taxon>
        <taxon>Lachnospiraceae</taxon>
        <taxon>Petralouisia</taxon>
    </lineage>
</organism>
<dbReference type="Proteomes" id="UP000304953">
    <property type="component" value="Unassembled WGS sequence"/>
</dbReference>
<evidence type="ECO:0000313" key="2">
    <source>
        <dbReference type="Proteomes" id="UP000304953"/>
    </source>
</evidence>
<evidence type="ECO:0000313" key="1">
    <source>
        <dbReference type="EMBL" id="TGY96702.1"/>
    </source>
</evidence>
<name>A0AC61RXG2_9FIRM</name>
<gene>
    <name evidence="1" type="ORF">E5329_07995</name>
</gene>
<comment type="caution">
    <text evidence="1">The sequence shown here is derived from an EMBL/GenBank/DDBJ whole genome shotgun (WGS) entry which is preliminary data.</text>
</comment>
<protein>
    <submittedName>
        <fullName evidence="1">Sporulation protein</fullName>
    </submittedName>
</protein>
<sequence length="100" mass="11448">MGKGRRTRLDQVKENVKSNIVESLELPMDIMYGAVIITAMGRGQVLVENYKGIIEYTQEKIRLQTKTCQVTIQGKRLLVEYYTNEEMKITGCIQGILYDS</sequence>
<accession>A0AC61RXG2</accession>
<dbReference type="EMBL" id="SRYA01000013">
    <property type="protein sequence ID" value="TGY96702.1"/>
    <property type="molecule type" value="Genomic_DNA"/>
</dbReference>